<proteinExistence type="predicted"/>
<evidence type="ECO:0000259" key="1">
    <source>
        <dbReference type="Pfam" id="PF15919"/>
    </source>
</evidence>
<dbReference type="PANTHER" id="PTHR34504:SF2">
    <property type="entry name" value="UPF0150 PROTEIN SSL0259"/>
    <property type="match status" value="1"/>
</dbReference>
<dbReference type="AlphaFoldDB" id="A0A9Q4KU39"/>
<name>A0A9Q4KU39_9EURY</name>
<protein>
    <submittedName>
        <fullName evidence="2">Type II toxin-antitoxin system HicB family antitoxin</fullName>
    </submittedName>
</protein>
<evidence type="ECO:0000313" key="3">
    <source>
        <dbReference type="Proteomes" id="UP001143747"/>
    </source>
</evidence>
<evidence type="ECO:0000313" key="2">
    <source>
        <dbReference type="EMBL" id="MDE4907266.1"/>
    </source>
</evidence>
<dbReference type="PANTHER" id="PTHR34504">
    <property type="entry name" value="ANTITOXIN HICB"/>
    <property type="match status" value="1"/>
</dbReference>
<dbReference type="SUPFAM" id="SSF143100">
    <property type="entry name" value="TTHA1013/TTHA0281-like"/>
    <property type="match status" value="1"/>
</dbReference>
<sequence length="73" mass="8113">MIQFRILLEKDEDGWFTATVPSLPGCISQGRTEEEAKKNIAEAIELHLKSLAEEGIPLRPENGMTETFVAVNV</sequence>
<dbReference type="Pfam" id="PF15919">
    <property type="entry name" value="HicB_lk_antitox"/>
    <property type="match status" value="1"/>
</dbReference>
<dbReference type="Gene3D" id="3.30.160.250">
    <property type="match status" value="1"/>
</dbReference>
<dbReference type="Proteomes" id="UP001143747">
    <property type="component" value="Unassembled WGS sequence"/>
</dbReference>
<feature type="domain" description="HicB-like antitoxin of toxin-antitoxin system" evidence="1">
    <location>
        <begin position="4"/>
        <end position="59"/>
    </location>
</feature>
<dbReference type="EMBL" id="JAKELO010000002">
    <property type="protein sequence ID" value="MDE4907266.1"/>
    <property type="molecule type" value="Genomic_DNA"/>
</dbReference>
<reference evidence="2" key="1">
    <citation type="submission" date="2022-01" db="EMBL/GenBank/DDBJ databases">
        <title>Draft genome of Methanogenium marinum DSM 15558.</title>
        <authorList>
            <person name="Chen S.-C."/>
            <person name="You Y.-T."/>
        </authorList>
    </citation>
    <scope>NUCLEOTIDE SEQUENCE</scope>
    <source>
        <strain evidence="2">DSM 15558</strain>
    </source>
</reference>
<dbReference type="InterPro" id="IPR031807">
    <property type="entry name" value="HicB-like"/>
</dbReference>
<gene>
    <name evidence="2" type="ORF">L0665_01315</name>
</gene>
<comment type="caution">
    <text evidence="2">The sequence shown here is derived from an EMBL/GenBank/DDBJ whole genome shotgun (WGS) entry which is preliminary data.</text>
</comment>
<dbReference type="InterPro" id="IPR035069">
    <property type="entry name" value="TTHA1013/TTHA0281-like"/>
</dbReference>
<organism evidence="2 3">
    <name type="scientific">Methanogenium marinum</name>
    <dbReference type="NCBI Taxonomy" id="348610"/>
    <lineage>
        <taxon>Archaea</taxon>
        <taxon>Methanobacteriati</taxon>
        <taxon>Methanobacteriota</taxon>
        <taxon>Stenosarchaea group</taxon>
        <taxon>Methanomicrobia</taxon>
        <taxon>Methanomicrobiales</taxon>
        <taxon>Methanomicrobiaceae</taxon>
        <taxon>Methanogenium</taxon>
    </lineage>
</organism>
<keyword evidence="3" id="KW-1185">Reference proteome</keyword>
<dbReference type="InterPro" id="IPR051404">
    <property type="entry name" value="TA_system_antitoxin"/>
</dbReference>
<dbReference type="RefSeq" id="WP_274923926.1">
    <property type="nucleotide sequence ID" value="NZ_JAKELO010000002.1"/>
</dbReference>
<accession>A0A9Q4KU39</accession>